<sequence length="685" mass="75789">MSPVLNILIHILQLFMFQLISAASYVPELHSHQHLVSGQPHRPKTTTRLLNPFIIDEGQMCICVEKNLLVFQNNGSISKKIPLGYTCNVDIPPVLTASTNVYLVAENRVLKINIGNIRTHESVSEVFLGPETGLKGMKEIIGLTASMSASSVIININQTGLFSFKFDGKLKWSIGPVISRRGYRQGCRKNDTDCYFRPGLVIDYCDANLYVLNNHGELYAVSIVNSQFKWIQDFSSLDKNFTVTAGNNGLVYVTIPSRSIIIALNVLTGAIVWQNNVGPLSSHDSAPVADINGWVSIGSLDGYLYSISPSGVVQIYPQRKNLDTVIQVKPVLDCSGYAVYISQTKMKGKTSLTKGEITYVTAMKPLMTVFKLLVPATGTVYWSESYPGSASRLFLESDLKHFAVDERILLYFFSISSTGNPLSCFSTYQKIESSCSMTDIKKVSVYTGNEEAITLFLFYETLLLIVLGALVRFCCIFWRKKKLQNQELGSFLEKRSLLRLQKKVFDRTITDLKKQTAEGTSTNEMLEKLGDLVKEREGIERKLSTTYSLGRDATSPRSESLIPLSDKKTKSPFKSGQKESVDIFHATSDTSSDDDSTNEEKIESKGKAVMEPESSNDDGGDHEVIVEAQGAAADGGGGDHEVIVEAREAKIMEERDDLQSAGTSMRKRWISLTKHAGSIQSKVGK</sequence>
<evidence type="ECO:0008006" key="6">
    <source>
        <dbReference type="Google" id="ProtNLM"/>
    </source>
</evidence>
<dbReference type="Gene3D" id="2.130.10.10">
    <property type="entry name" value="YVTN repeat-like/Quinoprotein amine dehydrogenase"/>
    <property type="match status" value="1"/>
</dbReference>
<dbReference type="AlphaFoldDB" id="A0AAD8JVD7"/>
<name>A0AAD8JVD7_TARER</name>
<keyword evidence="3" id="KW-0732">Signal</keyword>
<dbReference type="GO" id="GO:0005886">
    <property type="term" value="C:plasma membrane"/>
    <property type="evidence" value="ECO:0007669"/>
    <property type="project" value="TreeGrafter"/>
</dbReference>
<dbReference type="Proteomes" id="UP001229421">
    <property type="component" value="Unassembled WGS sequence"/>
</dbReference>
<organism evidence="4 5">
    <name type="scientific">Tagetes erecta</name>
    <name type="common">African marigold</name>
    <dbReference type="NCBI Taxonomy" id="13708"/>
    <lineage>
        <taxon>Eukaryota</taxon>
        <taxon>Viridiplantae</taxon>
        <taxon>Streptophyta</taxon>
        <taxon>Embryophyta</taxon>
        <taxon>Tracheophyta</taxon>
        <taxon>Spermatophyta</taxon>
        <taxon>Magnoliopsida</taxon>
        <taxon>eudicotyledons</taxon>
        <taxon>Gunneridae</taxon>
        <taxon>Pentapetalae</taxon>
        <taxon>asterids</taxon>
        <taxon>campanulids</taxon>
        <taxon>Asterales</taxon>
        <taxon>Asteraceae</taxon>
        <taxon>Asteroideae</taxon>
        <taxon>Heliantheae alliance</taxon>
        <taxon>Tageteae</taxon>
        <taxon>Tagetes</taxon>
    </lineage>
</organism>
<dbReference type="PANTHER" id="PTHR37253">
    <property type="entry name" value="PROTEIN GAMETE EXPRESSED 3"/>
    <property type="match status" value="1"/>
</dbReference>
<evidence type="ECO:0000313" key="4">
    <source>
        <dbReference type="EMBL" id="KAK1410234.1"/>
    </source>
</evidence>
<evidence type="ECO:0000256" key="3">
    <source>
        <dbReference type="SAM" id="SignalP"/>
    </source>
</evidence>
<dbReference type="InterPro" id="IPR015943">
    <property type="entry name" value="WD40/YVTN_repeat-like_dom_sf"/>
</dbReference>
<accession>A0AAD8JVD7</accession>
<feature type="region of interest" description="Disordered" evidence="1">
    <location>
        <begin position="547"/>
        <end position="621"/>
    </location>
</feature>
<keyword evidence="2" id="KW-1133">Transmembrane helix</keyword>
<protein>
    <recommendedName>
        <fullName evidence="6">Protein GAMETE EXPRESSED 3</fullName>
    </recommendedName>
</protein>
<keyword evidence="5" id="KW-1185">Reference proteome</keyword>
<dbReference type="EMBL" id="JAUHHV010000010">
    <property type="protein sequence ID" value="KAK1410234.1"/>
    <property type="molecule type" value="Genomic_DNA"/>
</dbReference>
<dbReference type="InterPro" id="IPR045301">
    <property type="entry name" value="GEX3-like"/>
</dbReference>
<comment type="caution">
    <text evidence="4">The sequence shown here is derived from an EMBL/GenBank/DDBJ whole genome shotgun (WGS) entry which is preliminary data.</text>
</comment>
<keyword evidence="2" id="KW-0812">Transmembrane</keyword>
<evidence type="ECO:0000256" key="2">
    <source>
        <dbReference type="SAM" id="Phobius"/>
    </source>
</evidence>
<dbReference type="InterPro" id="IPR011047">
    <property type="entry name" value="Quinoprotein_ADH-like_sf"/>
</dbReference>
<dbReference type="SUPFAM" id="SSF50998">
    <property type="entry name" value="Quinoprotein alcohol dehydrogenase-like"/>
    <property type="match status" value="1"/>
</dbReference>
<evidence type="ECO:0000313" key="5">
    <source>
        <dbReference type="Proteomes" id="UP001229421"/>
    </source>
</evidence>
<feature type="chain" id="PRO_5042139692" description="Protein GAMETE EXPRESSED 3" evidence="3">
    <location>
        <begin position="23"/>
        <end position="685"/>
    </location>
</feature>
<proteinExistence type="predicted"/>
<reference evidence="4" key="1">
    <citation type="journal article" date="2023" name="bioRxiv">
        <title>Improved chromosome-level genome assembly for marigold (Tagetes erecta).</title>
        <authorList>
            <person name="Jiang F."/>
            <person name="Yuan L."/>
            <person name="Wang S."/>
            <person name="Wang H."/>
            <person name="Xu D."/>
            <person name="Wang A."/>
            <person name="Fan W."/>
        </authorList>
    </citation>
    <scope>NUCLEOTIDE SEQUENCE</scope>
    <source>
        <strain evidence="4">WSJ</strain>
        <tissue evidence="4">Leaf</tissue>
    </source>
</reference>
<feature type="signal peptide" evidence="3">
    <location>
        <begin position="1"/>
        <end position="22"/>
    </location>
</feature>
<dbReference type="PANTHER" id="PTHR37253:SF1">
    <property type="entry name" value="PROTEIN GAMETE EXPRESSED 3"/>
    <property type="match status" value="1"/>
</dbReference>
<dbReference type="GO" id="GO:0010183">
    <property type="term" value="P:pollen tube guidance"/>
    <property type="evidence" value="ECO:0007669"/>
    <property type="project" value="TreeGrafter"/>
</dbReference>
<dbReference type="GO" id="GO:0009793">
    <property type="term" value="P:embryo development ending in seed dormancy"/>
    <property type="evidence" value="ECO:0007669"/>
    <property type="project" value="TreeGrafter"/>
</dbReference>
<feature type="compositionally biased region" description="Basic and acidic residues" evidence="1">
    <location>
        <begin position="598"/>
        <end position="610"/>
    </location>
</feature>
<evidence type="ECO:0000256" key="1">
    <source>
        <dbReference type="SAM" id="MobiDB-lite"/>
    </source>
</evidence>
<feature type="transmembrane region" description="Helical" evidence="2">
    <location>
        <begin position="456"/>
        <end position="478"/>
    </location>
</feature>
<gene>
    <name evidence="4" type="ORF">QVD17_36769</name>
</gene>
<keyword evidence="2" id="KW-0472">Membrane</keyword>